<evidence type="ECO:0000313" key="5">
    <source>
        <dbReference type="EMBL" id="JAT78147.1"/>
    </source>
</evidence>
<sequence>MASLRSAGALPKLGSTQSTFRGLSAAFQRVSISSPPQLRHQLNITASRVCDLTGKKANNGYNVTFSHKRNRKLQQPNLQDKKVYWPEGKRWVRLKLCTKAIKTIDKRGLSVMAKEAGINLWKLPFEDARSERTEWLATHEHNPPMAKDPRKMKNPERLAASKKTPLVARYLSGKVVYIREGSDLSEL</sequence>
<protein>
    <recommendedName>
        <fullName evidence="4">Large ribosomal subunit protein bL28c</fullName>
    </recommendedName>
</protein>
<dbReference type="PANTHER" id="PTHR13528">
    <property type="entry name" value="39S RIBOSOMAL PROTEIN L28, MITOCHONDRIAL"/>
    <property type="match status" value="1"/>
</dbReference>
<name>A0A087SU02_AUXPR</name>
<dbReference type="HAMAP" id="MF_00373">
    <property type="entry name" value="Ribosomal_bL28"/>
    <property type="match status" value="1"/>
</dbReference>
<dbReference type="AlphaFoldDB" id="A0A087SU02"/>
<evidence type="ECO:0000256" key="4">
    <source>
        <dbReference type="ARBA" id="ARBA00035265"/>
    </source>
</evidence>
<reference evidence="9" key="3">
    <citation type="journal article" date="2018" name="Algal Res.">
        <title>Characterization of plant carbon substrate utilization by Auxenochlorella protothecoides.</title>
        <authorList>
            <person name="Vogler B.W."/>
            <person name="Starkenburg S.R."/>
            <person name="Sudasinghe N."/>
            <person name="Schambach J.Y."/>
            <person name="Rollin J.A."/>
            <person name="Pattathil S."/>
            <person name="Barry A.N."/>
        </authorList>
    </citation>
    <scope>NUCLEOTIDE SEQUENCE [LARGE SCALE GENOMIC DNA]</scope>
    <source>
        <strain evidence="9">UTEX 25</strain>
    </source>
</reference>
<dbReference type="GO" id="GO:1990904">
    <property type="term" value="C:ribonucleoprotein complex"/>
    <property type="evidence" value="ECO:0007669"/>
    <property type="project" value="UniProtKB-KW"/>
</dbReference>
<dbReference type="Gene3D" id="2.30.170.40">
    <property type="entry name" value="Ribosomal protein L28/L24"/>
    <property type="match status" value="1"/>
</dbReference>
<proteinExistence type="inferred from homology"/>
<dbReference type="eggNOG" id="ENOG502S1B9">
    <property type="taxonomic scope" value="Eukaryota"/>
</dbReference>
<keyword evidence="3" id="KW-0687">Ribonucleoprotein</keyword>
<dbReference type="InterPro" id="IPR026569">
    <property type="entry name" value="Ribosomal_bL28"/>
</dbReference>
<reference evidence="6 8" key="1">
    <citation type="journal article" date="2014" name="BMC Genomics">
        <title>Oil accumulation mechanisms of the oleaginous microalga Chlorella protothecoides revealed through its genome, transcriptomes, and proteomes.</title>
        <authorList>
            <person name="Gao C."/>
            <person name="Wang Y."/>
            <person name="Shen Y."/>
            <person name="Yan D."/>
            <person name="He X."/>
            <person name="Dai J."/>
            <person name="Wu Q."/>
        </authorList>
    </citation>
    <scope>NUCLEOTIDE SEQUENCE [LARGE SCALE GENOMIC DNA]</scope>
    <source>
        <strain evidence="6 8">0710</strain>
    </source>
</reference>
<dbReference type="GO" id="GO:0006412">
    <property type="term" value="P:translation"/>
    <property type="evidence" value="ECO:0007669"/>
    <property type="project" value="InterPro"/>
</dbReference>
<dbReference type="OrthoDB" id="361870at2759"/>
<evidence type="ECO:0000313" key="7">
    <source>
        <dbReference type="EMBL" id="RMZ55445.1"/>
    </source>
</evidence>
<keyword evidence="8" id="KW-1185">Reference proteome</keyword>
<evidence type="ECO:0000313" key="9">
    <source>
        <dbReference type="Proteomes" id="UP000279271"/>
    </source>
</evidence>
<dbReference type="InterPro" id="IPR034704">
    <property type="entry name" value="Ribosomal_bL28/bL31-like_sf"/>
</dbReference>
<dbReference type="GeneID" id="23612973"/>
<dbReference type="EMBL" id="QOKY01000162">
    <property type="protein sequence ID" value="RMZ55445.1"/>
    <property type="molecule type" value="Genomic_DNA"/>
</dbReference>
<dbReference type="RefSeq" id="XP_011402259.1">
    <property type="nucleotide sequence ID" value="XM_011403957.1"/>
</dbReference>
<dbReference type="KEGG" id="apro:F751_1582"/>
<reference evidence="7" key="5">
    <citation type="submission" date="2018-11" db="EMBL/GenBank/DDBJ databases">
        <title>Characterization of plant carbon substrate utilization by Auxenochlorella protothecoides.</title>
        <authorList>
            <person name="Vogler B.W."/>
            <person name="Starkenburg S.R."/>
            <person name="Sudasinghe N."/>
            <person name="Schambach J.Y."/>
            <person name="Rollin J.A."/>
            <person name="Pattathil S."/>
            <person name="Barry A.N."/>
        </authorList>
    </citation>
    <scope>NUCLEOTIDE SEQUENCE [LARGE SCALE GENOMIC DNA]</scope>
    <source>
        <strain evidence="7">UTEX 25</strain>
    </source>
</reference>
<dbReference type="Proteomes" id="UP000028924">
    <property type="component" value="Unassembled WGS sequence"/>
</dbReference>
<dbReference type="GO" id="GO:0005840">
    <property type="term" value="C:ribosome"/>
    <property type="evidence" value="ECO:0007669"/>
    <property type="project" value="UniProtKB-KW"/>
</dbReference>
<evidence type="ECO:0000256" key="1">
    <source>
        <dbReference type="ARBA" id="ARBA00008760"/>
    </source>
</evidence>
<comment type="similarity">
    <text evidence="1">Belongs to the bacterial ribosomal protein bL28 family.</text>
</comment>
<dbReference type="Pfam" id="PF00830">
    <property type="entry name" value="Ribosomal_L28"/>
    <property type="match status" value="1"/>
</dbReference>
<dbReference type="InterPro" id="IPR037147">
    <property type="entry name" value="Ribosomal_bL28_sf"/>
</dbReference>
<dbReference type="InterPro" id="IPR001383">
    <property type="entry name" value="Ribosomal_bL28_bact-type"/>
</dbReference>
<reference evidence="5" key="2">
    <citation type="submission" date="2015-08" db="EMBL/GenBank/DDBJ databases">
        <authorList>
            <person name="Babu N.S."/>
            <person name="Beckwith C.J."/>
            <person name="Beseler K.G."/>
            <person name="Brison A."/>
            <person name="Carone J.V."/>
            <person name="Caskin T.P."/>
            <person name="Diamond M."/>
            <person name="Durham M.E."/>
            <person name="Foxe J.M."/>
            <person name="Go M."/>
            <person name="Henderson B.A."/>
            <person name="Jones I.B."/>
            <person name="McGettigan J.A."/>
            <person name="Micheletti S.J."/>
            <person name="Nasrallah M.E."/>
            <person name="Ortiz D."/>
            <person name="Piller C.R."/>
            <person name="Privatt S.R."/>
            <person name="Schneider S.L."/>
            <person name="Sharp S."/>
            <person name="Smith T.C."/>
            <person name="Stanton J.D."/>
            <person name="Ullery H.E."/>
            <person name="Wilson R.J."/>
            <person name="Serrano M.G."/>
            <person name="Buck G."/>
            <person name="Lee V."/>
            <person name="Wang Y."/>
            <person name="Carvalho R."/>
            <person name="Voegtly L."/>
            <person name="Shi R."/>
            <person name="Duckworth R."/>
            <person name="Johnson A."/>
            <person name="Loviza R."/>
            <person name="Walstead R."/>
            <person name="Shah Z."/>
            <person name="Kiflezghi M."/>
            <person name="Wade K."/>
            <person name="Ball S.L."/>
            <person name="Bradley K.W."/>
            <person name="Asai D.J."/>
            <person name="Bowman C.A."/>
            <person name="Russell D.A."/>
            <person name="Pope W.H."/>
            <person name="Jacobs-Sera D."/>
            <person name="Hendrix R.W."/>
            <person name="Hatfull G.F."/>
        </authorList>
    </citation>
    <scope>NUCLEOTIDE SEQUENCE</scope>
</reference>
<evidence type="ECO:0000256" key="2">
    <source>
        <dbReference type="ARBA" id="ARBA00022980"/>
    </source>
</evidence>
<dbReference type="EMBL" id="KL662189">
    <property type="protein sequence ID" value="KFM29206.1"/>
    <property type="molecule type" value="Genomic_DNA"/>
</dbReference>
<dbReference type="NCBIfam" id="TIGR00009">
    <property type="entry name" value="L28"/>
    <property type="match status" value="1"/>
</dbReference>
<evidence type="ECO:0000313" key="8">
    <source>
        <dbReference type="Proteomes" id="UP000028924"/>
    </source>
</evidence>
<keyword evidence="2 6" id="KW-0689">Ribosomal protein</keyword>
<reference evidence="7" key="4">
    <citation type="submission" date="2018-10" db="EMBL/GenBank/DDBJ databases">
        <authorList>
            <person name="Hovde B."/>
            <person name="Zhang X."/>
        </authorList>
    </citation>
    <scope>NUCLEOTIDE SEQUENCE [LARGE SCALE GENOMIC DNA]</scope>
    <source>
        <strain evidence="7">UTEX 25</strain>
    </source>
</reference>
<dbReference type="SUPFAM" id="SSF143800">
    <property type="entry name" value="L28p-like"/>
    <property type="match status" value="1"/>
</dbReference>
<evidence type="ECO:0000256" key="3">
    <source>
        <dbReference type="ARBA" id="ARBA00023274"/>
    </source>
</evidence>
<organism evidence="6 8">
    <name type="scientific">Auxenochlorella protothecoides</name>
    <name type="common">Green microalga</name>
    <name type="synonym">Chlorella protothecoides</name>
    <dbReference type="NCBI Taxonomy" id="3075"/>
    <lineage>
        <taxon>Eukaryota</taxon>
        <taxon>Viridiplantae</taxon>
        <taxon>Chlorophyta</taxon>
        <taxon>core chlorophytes</taxon>
        <taxon>Trebouxiophyceae</taxon>
        <taxon>Chlorellales</taxon>
        <taxon>Chlorellaceae</taxon>
        <taxon>Auxenochlorella</taxon>
    </lineage>
</organism>
<dbReference type="Proteomes" id="UP000279271">
    <property type="component" value="Unassembled WGS sequence"/>
</dbReference>
<dbReference type="GO" id="GO:0003735">
    <property type="term" value="F:structural constituent of ribosome"/>
    <property type="evidence" value="ECO:0007669"/>
    <property type="project" value="InterPro"/>
</dbReference>
<evidence type="ECO:0000313" key="6">
    <source>
        <dbReference type="EMBL" id="KFM29206.1"/>
    </source>
</evidence>
<gene>
    <name evidence="7" type="ORF">APUTEX25_003569</name>
    <name evidence="6" type="ORF">F751_1582</name>
    <name evidence="5" type="ORF">g.20997</name>
</gene>
<dbReference type="STRING" id="3075.A0A087SU02"/>
<accession>A0A087SU02</accession>
<dbReference type="EMBL" id="GDKF01000475">
    <property type="protein sequence ID" value="JAT78147.1"/>
    <property type="molecule type" value="Transcribed_RNA"/>
</dbReference>
<dbReference type="PANTHER" id="PTHR13528:SF2">
    <property type="entry name" value="LARGE RIBOSOMAL SUBUNIT PROTEIN BL28M"/>
    <property type="match status" value="1"/>
</dbReference>